<name>A0A9P6A451_PLEER</name>
<dbReference type="Pfam" id="PF06985">
    <property type="entry name" value="HET"/>
    <property type="match status" value="1"/>
</dbReference>
<gene>
    <name evidence="2" type="ORF">BDN71DRAFT_1521040</name>
</gene>
<dbReference type="Proteomes" id="UP000807025">
    <property type="component" value="Unassembled WGS sequence"/>
</dbReference>
<keyword evidence="3" id="KW-1185">Reference proteome</keyword>
<dbReference type="InterPro" id="IPR010730">
    <property type="entry name" value="HET"/>
</dbReference>
<sequence length="529" mass="60402">MSVDDPEPYFALSYVWGDPNVQEHDLICSGRLMKITSNLWIALKAVWSKFPTRRLWVDAICINQDNIPERNQQVAMMGDIYSRAECVAIWVGEATPHSDDFFKVVEVIKAGDNLSPANCPNLINDRKKTQDPERDFMYHLLDCATDIVRRPWFIRAWTFQEIRLAKKACIHCGAHVAPIGNFVNTVTAINRFSTLHDFCGARTVNIPFFAAKTCFMSLYRLLALSQYRASSDPRDKVYSLLSMLPYGAYEFMKPDYSLSYEEVFAYACRVCIEVDKEMNVLGGAGLQYDPGDVNPRSNLPSWAVDWRVRNENISYWRNLSRSINIVDPEALCIRNELGTRLDPASRSIRIPGTALGRFRVYETKDLAFLMPFPKCVMKRMRPGDTQNEGFLNQCTRRLKFTITRQKPSSVTRLSDDDFAALWQSLALHDDHHCNCRSPTKSEALYKLQDMPRGMETGDWLWTTTIDEEQKEPSVASGEHKDEIHHFHYGLRPVGGPEPCFQLVGKTNGLTEVGPYAMASVKIQAKFLFV</sequence>
<evidence type="ECO:0000313" key="2">
    <source>
        <dbReference type="EMBL" id="KAF9499677.1"/>
    </source>
</evidence>
<dbReference type="AlphaFoldDB" id="A0A9P6A451"/>
<dbReference type="PANTHER" id="PTHR24148">
    <property type="entry name" value="ANKYRIN REPEAT DOMAIN-CONTAINING PROTEIN 39 HOMOLOG-RELATED"/>
    <property type="match status" value="1"/>
</dbReference>
<evidence type="ECO:0000259" key="1">
    <source>
        <dbReference type="Pfam" id="PF06985"/>
    </source>
</evidence>
<comment type="caution">
    <text evidence="2">The sequence shown here is derived from an EMBL/GenBank/DDBJ whole genome shotgun (WGS) entry which is preliminary data.</text>
</comment>
<dbReference type="EMBL" id="MU154531">
    <property type="protein sequence ID" value="KAF9499677.1"/>
    <property type="molecule type" value="Genomic_DNA"/>
</dbReference>
<dbReference type="OrthoDB" id="5303367at2759"/>
<accession>A0A9P6A451</accession>
<reference evidence="2" key="1">
    <citation type="submission" date="2020-11" db="EMBL/GenBank/DDBJ databases">
        <authorList>
            <consortium name="DOE Joint Genome Institute"/>
            <person name="Ahrendt S."/>
            <person name="Riley R."/>
            <person name="Andreopoulos W."/>
            <person name="Labutti K."/>
            <person name="Pangilinan J."/>
            <person name="Ruiz-Duenas F.J."/>
            <person name="Barrasa J.M."/>
            <person name="Sanchez-Garcia M."/>
            <person name="Camarero S."/>
            <person name="Miyauchi S."/>
            <person name="Serrano A."/>
            <person name="Linde D."/>
            <person name="Babiker R."/>
            <person name="Drula E."/>
            <person name="Ayuso-Fernandez I."/>
            <person name="Pacheco R."/>
            <person name="Padilla G."/>
            <person name="Ferreira P."/>
            <person name="Barriuso J."/>
            <person name="Kellner H."/>
            <person name="Castanera R."/>
            <person name="Alfaro M."/>
            <person name="Ramirez L."/>
            <person name="Pisabarro A.G."/>
            <person name="Kuo A."/>
            <person name="Tritt A."/>
            <person name="Lipzen A."/>
            <person name="He G."/>
            <person name="Yan M."/>
            <person name="Ng V."/>
            <person name="Cullen D."/>
            <person name="Martin F."/>
            <person name="Rosso M.-N."/>
            <person name="Henrissat B."/>
            <person name="Hibbett D."/>
            <person name="Martinez A.T."/>
            <person name="Grigoriev I.V."/>
        </authorList>
    </citation>
    <scope>NUCLEOTIDE SEQUENCE</scope>
    <source>
        <strain evidence="2">ATCC 90797</strain>
    </source>
</reference>
<proteinExistence type="predicted"/>
<organism evidence="2 3">
    <name type="scientific">Pleurotus eryngii</name>
    <name type="common">Boletus of the steppes</name>
    <dbReference type="NCBI Taxonomy" id="5323"/>
    <lineage>
        <taxon>Eukaryota</taxon>
        <taxon>Fungi</taxon>
        <taxon>Dikarya</taxon>
        <taxon>Basidiomycota</taxon>
        <taxon>Agaricomycotina</taxon>
        <taxon>Agaricomycetes</taxon>
        <taxon>Agaricomycetidae</taxon>
        <taxon>Agaricales</taxon>
        <taxon>Pleurotineae</taxon>
        <taxon>Pleurotaceae</taxon>
        <taxon>Pleurotus</taxon>
    </lineage>
</organism>
<dbReference type="PANTHER" id="PTHR24148:SF73">
    <property type="entry name" value="HET DOMAIN PROTEIN (AFU_ORTHOLOGUE AFUA_8G01020)"/>
    <property type="match status" value="1"/>
</dbReference>
<dbReference type="InterPro" id="IPR052895">
    <property type="entry name" value="HetReg/Transcr_Mod"/>
</dbReference>
<feature type="domain" description="Heterokaryon incompatibility" evidence="1">
    <location>
        <begin position="9"/>
        <end position="161"/>
    </location>
</feature>
<protein>
    <submittedName>
        <fullName evidence="2">HET-domain-containing protein</fullName>
    </submittedName>
</protein>
<evidence type="ECO:0000313" key="3">
    <source>
        <dbReference type="Proteomes" id="UP000807025"/>
    </source>
</evidence>